<dbReference type="GO" id="GO:0000976">
    <property type="term" value="F:transcription cis-regulatory region binding"/>
    <property type="evidence" value="ECO:0007669"/>
    <property type="project" value="TreeGrafter"/>
</dbReference>
<feature type="region of interest" description="Disordered" evidence="6">
    <location>
        <begin position="185"/>
        <end position="204"/>
    </location>
</feature>
<keyword evidence="3" id="KW-0805">Transcription regulation</keyword>
<dbReference type="PANTHER" id="PTHR48111">
    <property type="entry name" value="REGULATOR OF RPOS"/>
    <property type="match status" value="1"/>
</dbReference>
<dbReference type="EC" id="3.1.1.61" evidence="9"/>
<dbReference type="GO" id="GO:0008984">
    <property type="term" value="F:protein-glutamate methylesterase activity"/>
    <property type="evidence" value="ECO:0007669"/>
    <property type="project" value="UniProtKB-EC"/>
</dbReference>
<proteinExistence type="predicted"/>
<dbReference type="InterPro" id="IPR016032">
    <property type="entry name" value="Sig_transdc_resp-reg_C-effctor"/>
</dbReference>
<dbReference type="GO" id="GO:0005829">
    <property type="term" value="C:cytosol"/>
    <property type="evidence" value="ECO:0007669"/>
    <property type="project" value="TreeGrafter"/>
</dbReference>
<dbReference type="InterPro" id="IPR001789">
    <property type="entry name" value="Sig_transdc_resp-reg_receiver"/>
</dbReference>
<feature type="domain" description="OmpR/PhoB-type" evidence="8">
    <location>
        <begin position="205"/>
        <end position="304"/>
    </location>
</feature>
<dbReference type="GO" id="GO:0032993">
    <property type="term" value="C:protein-DNA complex"/>
    <property type="evidence" value="ECO:0007669"/>
    <property type="project" value="TreeGrafter"/>
</dbReference>
<dbReference type="GO" id="GO:0006355">
    <property type="term" value="P:regulation of DNA-templated transcription"/>
    <property type="evidence" value="ECO:0007669"/>
    <property type="project" value="InterPro"/>
</dbReference>
<dbReference type="InterPro" id="IPR039420">
    <property type="entry name" value="WalR-like"/>
</dbReference>
<evidence type="ECO:0000313" key="9">
    <source>
        <dbReference type="EMBL" id="MPM83998.1"/>
    </source>
</evidence>
<evidence type="ECO:0000259" key="8">
    <source>
        <dbReference type="PROSITE" id="PS51755"/>
    </source>
</evidence>
<evidence type="ECO:0000256" key="4">
    <source>
        <dbReference type="ARBA" id="ARBA00023125"/>
    </source>
</evidence>
<dbReference type="SUPFAM" id="SSF46894">
    <property type="entry name" value="C-terminal effector domain of the bipartite response regulators"/>
    <property type="match status" value="1"/>
</dbReference>
<gene>
    <name evidence="9" type="primary">cheB_60</name>
    <name evidence="9" type="ORF">SDC9_131068</name>
</gene>
<evidence type="ECO:0000256" key="6">
    <source>
        <dbReference type="SAM" id="MobiDB-lite"/>
    </source>
</evidence>
<reference evidence="9" key="1">
    <citation type="submission" date="2019-08" db="EMBL/GenBank/DDBJ databases">
        <authorList>
            <person name="Kucharzyk K."/>
            <person name="Murdoch R.W."/>
            <person name="Higgins S."/>
            <person name="Loffler F."/>
        </authorList>
    </citation>
    <scope>NUCLEOTIDE SEQUENCE</scope>
</reference>
<keyword evidence="9" id="KW-0378">Hydrolase</keyword>
<keyword evidence="5" id="KW-0804">Transcription</keyword>
<feature type="compositionally biased region" description="Basic and acidic residues" evidence="6">
    <location>
        <begin position="188"/>
        <end position="204"/>
    </location>
</feature>
<comment type="caution">
    <text evidence="9">The sequence shown here is derived from an EMBL/GenBank/DDBJ whole genome shotgun (WGS) entry which is preliminary data.</text>
</comment>
<feature type="domain" description="Response regulatory" evidence="7">
    <location>
        <begin position="68"/>
        <end position="181"/>
    </location>
</feature>
<dbReference type="CDD" id="cd00383">
    <property type="entry name" value="trans_reg_C"/>
    <property type="match status" value="1"/>
</dbReference>
<accession>A0A645D4K3</accession>
<dbReference type="InterPro" id="IPR036388">
    <property type="entry name" value="WH-like_DNA-bd_sf"/>
</dbReference>
<dbReference type="SUPFAM" id="SSF52172">
    <property type="entry name" value="CheY-like"/>
    <property type="match status" value="1"/>
</dbReference>
<dbReference type="GO" id="GO:0000156">
    <property type="term" value="F:phosphorelay response regulator activity"/>
    <property type="evidence" value="ECO:0007669"/>
    <property type="project" value="TreeGrafter"/>
</dbReference>
<keyword evidence="4" id="KW-0238">DNA-binding</keyword>
<evidence type="ECO:0000256" key="5">
    <source>
        <dbReference type="ARBA" id="ARBA00023163"/>
    </source>
</evidence>
<protein>
    <submittedName>
        <fullName evidence="9">Chemotaxis response regulator protein-glutamate methylesterase</fullName>
        <ecNumber evidence="9">3.1.1.61</ecNumber>
    </submittedName>
</protein>
<dbReference type="PROSITE" id="PS50110">
    <property type="entry name" value="RESPONSE_REGULATORY"/>
    <property type="match status" value="1"/>
</dbReference>
<dbReference type="Pfam" id="PF00072">
    <property type="entry name" value="Response_reg"/>
    <property type="match status" value="1"/>
</dbReference>
<dbReference type="SMART" id="SM00448">
    <property type="entry name" value="REC"/>
    <property type="match status" value="1"/>
</dbReference>
<evidence type="ECO:0000256" key="2">
    <source>
        <dbReference type="ARBA" id="ARBA00023012"/>
    </source>
</evidence>
<evidence type="ECO:0000259" key="7">
    <source>
        <dbReference type="PROSITE" id="PS50110"/>
    </source>
</evidence>
<dbReference type="AlphaFoldDB" id="A0A645D4K3"/>
<name>A0A645D4K3_9ZZZZ</name>
<keyword evidence="1" id="KW-0597">Phosphoprotein</keyword>
<keyword evidence="2" id="KW-0902">Two-component regulatory system</keyword>
<dbReference type="Gene3D" id="3.40.50.2300">
    <property type="match status" value="1"/>
</dbReference>
<dbReference type="InterPro" id="IPR011006">
    <property type="entry name" value="CheY-like_superfamily"/>
</dbReference>
<dbReference type="EMBL" id="VSSQ01032665">
    <property type="protein sequence ID" value="MPM83998.1"/>
    <property type="molecule type" value="Genomic_DNA"/>
</dbReference>
<dbReference type="PANTHER" id="PTHR48111:SF4">
    <property type="entry name" value="DNA-BINDING DUAL TRANSCRIPTIONAL REGULATOR OMPR"/>
    <property type="match status" value="1"/>
</dbReference>
<evidence type="ECO:0000256" key="3">
    <source>
        <dbReference type="ARBA" id="ARBA00023015"/>
    </source>
</evidence>
<sequence>MHVGRVLVQDVRDAGPDHRLQRGGAGRLVGLLRVLGHGRHPPTVDTPAGIMPGWDTGGDRKGSRMAPRVLVVDDEAAIRDVLRGYLEASAYDVIEAGDAATALDLARRQEPAVVLLDLGLPDRDGLEVMRELSASTDAYVLVVSARAEELDRLVGLRLGADDYITKPFSPREVVARVEAVLRRGRRRPTGDAHPDNAHHEDHLEDERREFEGLVIDRGRHEVLVDGRVVELSALDFELLAALGDAPGRVFSRRQLLERVWGGDFFGDERIVDVHVRTIRAALGDDPASPRFVATVRGVGYKCVARPR</sequence>
<organism evidence="9">
    <name type="scientific">bioreactor metagenome</name>
    <dbReference type="NCBI Taxonomy" id="1076179"/>
    <lineage>
        <taxon>unclassified sequences</taxon>
        <taxon>metagenomes</taxon>
        <taxon>ecological metagenomes</taxon>
    </lineage>
</organism>
<dbReference type="SMART" id="SM00862">
    <property type="entry name" value="Trans_reg_C"/>
    <property type="match status" value="1"/>
</dbReference>
<evidence type="ECO:0000256" key="1">
    <source>
        <dbReference type="ARBA" id="ARBA00022553"/>
    </source>
</evidence>
<dbReference type="PROSITE" id="PS51755">
    <property type="entry name" value="OMPR_PHOB"/>
    <property type="match status" value="1"/>
</dbReference>
<dbReference type="InterPro" id="IPR001867">
    <property type="entry name" value="OmpR/PhoB-type_DNA-bd"/>
</dbReference>
<dbReference type="Gene3D" id="6.10.250.690">
    <property type="match status" value="1"/>
</dbReference>
<dbReference type="Gene3D" id="1.10.10.10">
    <property type="entry name" value="Winged helix-like DNA-binding domain superfamily/Winged helix DNA-binding domain"/>
    <property type="match status" value="1"/>
</dbReference>
<dbReference type="Pfam" id="PF00486">
    <property type="entry name" value="Trans_reg_C"/>
    <property type="match status" value="1"/>
</dbReference>
<dbReference type="FunFam" id="1.10.10.10:FF:000018">
    <property type="entry name" value="DNA-binding response regulator ResD"/>
    <property type="match status" value="1"/>
</dbReference>